<keyword evidence="3" id="KW-1185">Reference proteome</keyword>
<accession>A0A0R3Q262</accession>
<organism evidence="4">
    <name type="scientific">Angiostrongylus costaricensis</name>
    <name type="common">Nematode worm</name>
    <dbReference type="NCBI Taxonomy" id="334426"/>
    <lineage>
        <taxon>Eukaryota</taxon>
        <taxon>Metazoa</taxon>
        <taxon>Ecdysozoa</taxon>
        <taxon>Nematoda</taxon>
        <taxon>Chromadorea</taxon>
        <taxon>Rhabditida</taxon>
        <taxon>Rhabditina</taxon>
        <taxon>Rhabditomorpha</taxon>
        <taxon>Strongyloidea</taxon>
        <taxon>Metastrongylidae</taxon>
        <taxon>Angiostrongylus</taxon>
    </lineage>
</organism>
<sequence>MPSEKCLELGSKRLSEHGAEQGEPSADALNASNKLSEQSRGSRKRVKREPTPNPVRTPDSCFIKLHEAKLERKVSPPNEEAYDDEDAAILQKLGRLSLEMDETNASFKDSLGSVQATHEHTQPSRSESRGLSANGSCPRSRRTKVTIRTYIARIRKSGSSIEDLIVQARKTSYDVIDLAEMRRHRPFNAVYNTEEELLHGICNSRVFGGVSILVNTSFSMNIDSLERPTTPIGRLRLKRCRSIPALTIFVVYAPSSNYDEEVKAFYMDLEKFNREDHKFFKVTIGDVNANIGLRKMSEERHIGTHGLELNEQGELLPEFIMATKNIHGNLQFQKEGFT</sequence>
<dbReference type="SUPFAM" id="SSF56219">
    <property type="entry name" value="DNase I-like"/>
    <property type="match status" value="1"/>
</dbReference>
<feature type="region of interest" description="Disordered" evidence="1">
    <location>
        <begin position="1"/>
        <end position="61"/>
    </location>
</feature>
<gene>
    <name evidence="2" type="ORF">ACOC_LOCUS13161</name>
</gene>
<dbReference type="STRING" id="334426.A0A0R3Q262"/>
<dbReference type="OrthoDB" id="5854880at2759"/>
<proteinExistence type="predicted"/>
<evidence type="ECO:0000313" key="4">
    <source>
        <dbReference type="WBParaSite" id="ACOC_0001316001-mRNA-1"/>
    </source>
</evidence>
<feature type="compositionally biased region" description="Basic and acidic residues" evidence="1">
    <location>
        <begin position="1"/>
        <end position="20"/>
    </location>
</feature>
<dbReference type="WBParaSite" id="ACOC_0001316001-mRNA-1">
    <property type="protein sequence ID" value="ACOC_0001316001-mRNA-1"/>
    <property type="gene ID" value="ACOC_0001316001"/>
</dbReference>
<name>A0A0R3Q262_ANGCS</name>
<evidence type="ECO:0000313" key="3">
    <source>
        <dbReference type="Proteomes" id="UP000267027"/>
    </source>
</evidence>
<dbReference type="Proteomes" id="UP000267027">
    <property type="component" value="Unassembled WGS sequence"/>
</dbReference>
<reference evidence="2 3" key="2">
    <citation type="submission" date="2018-11" db="EMBL/GenBank/DDBJ databases">
        <authorList>
            <consortium name="Pathogen Informatics"/>
        </authorList>
    </citation>
    <scope>NUCLEOTIDE SEQUENCE [LARGE SCALE GENOMIC DNA]</scope>
    <source>
        <strain evidence="2 3">Costa Rica</strain>
    </source>
</reference>
<dbReference type="Gene3D" id="3.60.10.10">
    <property type="entry name" value="Endonuclease/exonuclease/phosphatase"/>
    <property type="match status" value="1"/>
</dbReference>
<feature type="compositionally biased region" description="Polar residues" evidence="1">
    <location>
        <begin position="30"/>
        <end position="39"/>
    </location>
</feature>
<dbReference type="InterPro" id="IPR036691">
    <property type="entry name" value="Endo/exonu/phosph_ase_sf"/>
</dbReference>
<reference evidence="4" key="1">
    <citation type="submission" date="2017-02" db="UniProtKB">
        <authorList>
            <consortium name="WormBaseParasite"/>
        </authorList>
    </citation>
    <scope>IDENTIFICATION</scope>
</reference>
<dbReference type="EMBL" id="UYYA01005562">
    <property type="protein sequence ID" value="VDM64746.1"/>
    <property type="molecule type" value="Genomic_DNA"/>
</dbReference>
<feature type="compositionally biased region" description="Basic and acidic residues" evidence="1">
    <location>
        <begin position="117"/>
        <end position="128"/>
    </location>
</feature>
<evidence type="ECO:0000313" key="2">
    <source>
        <dbReference type="EMBL" id="VDM64746.1"/>
    </source>
</evidence>
<evidence type="ECO:0000256" key="1">
    <source>
        <dbReference type="SAM" id="MobiDB-lite"/>
    </source>
</evidence>
<protein>
    <submittedName>
        <fullName evidence="4">Craniofacial development protein 2-like</fullName>
    </submittedName>
</protein>
<dbReference type="AlphaFoldDB" id="A0A0R3Q262"/>
<feature type="region of interest" description="Disordered" evidence="1">
    <location>
        <begin position="113"/>
        <end position="140"/>
    </location>
</feature>